<protein>
    <submittedName>
        <fullName evidence="1">HAD family phosphatase</fullName>
    </submittedName>
</protein>
<dbReference type="InterPro" id="IPR023198">
    <property type="entry name" value="PGP-like_dom2"/>
</dbReference>
<dbReference type="InterPro" id="IPR006439">
    <property type="entry name" value="HAD-SF_hydro_IA"/>
</dbReference>
<dbReference type="CDD" id="cd07505">
    <property type="entry name" value="HAD_BPGM-like"/>
    <property type="match status" value="1"/>
</dbReference>
<dbReference type="Gene3D" id="3.40.50.1000">
    <property type="entry name" value="HAD superfamily/HAD-like"/>
    <property type="match status" value="1"/>
</dbReference>
<dbReference type="Proteomes" id="UP000660021">
    <property type="component" value="Unassembled WGS sequence"/>
</dbReference>
<dbReference type="SUPFAM" id="SSF56784">
    <property type="entry name" value="HAD-like"/>
    <property type="match status" value="1"/>
</dbReference>
<keyword evidence="2" id="KW-1185">Reference proteome</keyword>
<dbReference type="InterPro" id="IPR050155">
    <property type="entry name" value="HAD-like_hydrolase_sf"/>
</dbReference>
<evidence type="ECO:0000313" key="2">
    <source>
        <dbReference type="Proteomes" id="UP000660021"/>
    </source>
</evidence>
<dbReference type="InterPro" id="IPR023214">
    <property type="entry name" value="HAD_sf"/>
</dbReference>
<dbReference type="EMBL" id="JACOPR010000008">
    <property type="protein sequence ID" value="MBC5731605.1"/>
    <property type="molecule type" value="Genomic_DNA"/>
</dbReference>
<dbReference type="PANTHER" id="PTHR43434">
    <property type="entry name" value="PHOSPHOGLYCOLATE PHOSPHATASE"/>
    <property type="match status" value="1"/>
</dbReference>
<dbReference type="Gene3D" id="1.10.150.240">
    <property type="entry name" value="Putative phosphatase, domain 2"/>
    <property type="match status" value="1"/>
</dbReference>
<dbReference type="InterPro" id="IPR041492">
    <property type="entry name" value="HAD_2"/>
</dbReference>
<sequence>MLLFDLDGTLIDSNGVWVTVDECFLSRRGLRPTPEYCHTVGHSILPVAAQFTRDYYGMTDTPEAIMAEWMEQARDAYAHHVPLKPGAGAFLRRCQEAGQTMVLVTACVPELCEAVLRRHGLETVFSRRFFAQELGMEKRDPRYFQTVLSHLGVLPEQCVLFEDSPGACRTARESGIRVVGVYDPFYETSQAEIRACSHRYIRSFEELLNEPLL</sequence>
<evidence type="ECO:0000313" key="1">
    <source>
        <dbReference type="EMBL" id="MBC5731605.1"/>
    </source>
</evidence>
<dbReference type="SFLD" id="SFLDS00003">
    <property type="entry name" value="Haloacid_Dehalogenase"/>
    <property type="match status" value="1"/>
</dbReference>
<dbReference type="Pfam" id="PF13419">
    <property type="entry name" value="HAD_2"/>
    <property type="match status" value="1"/>
</dbReference>
<dbReference type="InterPro" id="IPR036412">
    <property type="entry name" value="HAD-like_sf"/>
</dbReference>
<comment type="caution">
    <text evidence="1">The sequence shown here is derived from an EMBL/GenBank/DDBJ whole genome shotgun (WGS) entry which is preliminary data.</text>
</comment>
<name>A0ABR7HVQ3_9FIRM</name>
<reference evidence="1 2" key="1">
    <citation type="submission" date="2020-08" db="EMBL/GenBank/DDBJ databases">
        <title>Genome public.</title>
        <authorList>
            <person name="Liu C."/>
            <person name="Sun Q."/>
        </authorList>
    </citation>
    <scope>NUCLEOTIDE SEQUENCE [LARGE SCALE GENOMIC DNA]</scope>
    <source>
        <strain evidence="1 2">New-38</strain>
    </source>
</reference>
<accession>A0ABR7HVQ3</accession>
<dbReference type="RefSeq" id="WP_186964126.1">
    <property type="nucleotide sequence ID" value="NZ_JACOPR010000008.1"/>
</dbReference>
<dbReference type="NCBIfam" id="TIGR01509">
    <property type="entry name" value="HAD-SF-IA-v3"/>
    <property type="match status" value="1"/>
</dbReference>
<dbReference type="PANTHER" id="PTHR43434:SF3">
    <property type="entry name" value="GMP_IMP NUCLEOTIDASE YRFG"/>
    <property type="match status" value="1"/>
</dbReference>
<proteinExistence type="predicted"/>
<dbReference type="SFLD" id="SFLDG01129">
    <property type="entry name" value="C1.5:_HAD__Beta-PGM__Phosphata"/>
    <property type="match status" value="1"/>
</dbReference>
<gene>
    <name evidence="1" type="ORF">H8S34_12325</name>
</gene>
<organism evidence="1 2">
    <name type="scientific">Pseudoflavonifractor hominis</name>
    <dbReference type="NCBI Taxonomy" id="2763059"/>
    <lineage>
        <taxon>Bacteria</taxon>
        <taxon>Bacillati</taxon>
        <taxon>Bacillota</taxon>
        <taxon>Clostridia</taxon>
        <taxon>Eubacteriales</taxon>
        <taxon>Oscillospiraceae</taxon>
        <taxon>Pseudoflavonifractor</taxon>
    </lineage>
</organism>